<feature type="transmembrane region" description="Helical" evidence="8">
    <location>
        <begin position="654"/>
        <end position="673"/>
    </location>
</feature>
<dbReference type="InterPro" id="IPR006068">
    <property type="entry name" value="ATPase_P-typ_cation-transptr_C"/>
</dbReference>
<dbReference type="SFLD" id="SFLDG00002">
    <property type="entry name" value="C1.7:_P-type_atpase_like"/>
    <property type="match status" value="1"/>
</dbReference>
<name>A0A1G1YGX4_9BACT</name>
<keyword evidence="3" id="KW-0547">Nucleotide-binding</keyword>
<comment type="caution">
    <text evidence="10">The sequence shown here is derived from an EMBL/GenBank/DDBJ whole genome shotgun (WGS) entry which is preliminary data.</text>
</comment>
<feature type="transmembrane region" description="Helical" evidence="8">
    <location>
        <begin position="41"/>
        <end position="59"/>
    </location>
</feature>
<evidence type="ECO:0000256" key="6">
    <source>
        <dbReference type="ARBA" id="ARBA00022989"/>
    </source>
</evidence>
<dbReference type="InterPro" id="IPR018303">
    <property type="entry name" value="ATPase_P-typ_P_site"/>
</dbReference>
<evidence type="ECO:0000256" key="4">
    <source>
        <dbReference type="ARBA" id="ARBA00022840"/>
    </source>
</evidence>
<dbReference type="InterPro" id="IPR008250">
    <property type="entry name" value="ATPase_P-typ_transduc_dom_A_sf"/>
</dbReference>
<dbReference type="InterPro" id="IPR004014">
    <property type="entry name" value="ATPase_P-typ_cation-transptr_N"/>
</dbReference>
<evidence type="ECO:0000256" key="5">
    <source>
        <dbReference type="ARBA" id="ARBA00022967"/>
    </source>
</evidence>
<dbReference type="Pfam" id="PF00689">
    <property type="entry name" value="Cation_ATPase_C"/>
    <property type="match status" value="1"/>
</dbReference>
<dbReference type="InterPro" id="IPR001757">
    <property type="entry name" value="P_typ_ATPase"/>
</dbReference>
<keyword evidence="6 8" id="KW-1133">Transmembrane helix</keyword>
<dbReference type="NCBIfam" id="TIGR01494">
    <property type="entry name" value="ATPase_P-type"/>
    <property type="match status" value="2"/>
</dbReference>
<feature type="transmembrane region" description="Helical" evidence="8">
    <location>
        <begin position="789"/>
        <end position="809"/>
    </location>
</feature>
<dbReference type="InterPro" id="IPR036412">
    <property type="entry name" value="HAD-like_sf"/>
</dbReference>
<feature type="transmembrane region" description="Helical" evidence="8">
    <location>
        <begin position="65"/>
        <end position="84"/>
    </location>
</feature>
<dbReference type="SUPFAM" id="SSF56784">
    <property type="entry name" value="HAD-like"/>
    <property type="match status" value="1"/>
</dbReference>
<dbReference type="Gene3D" id="1.20.1110.10">
    <property type="entry name" value="Calcium-transporting ATPase, transmembrane domain"/>
    <property type="match status" value="1"/>
</dbReference>
<accession>A0A1G1YGX4</accession>
<dbReference type="Gene3D" id="3.40.50.1000">
    <property type="entry name" value="HAD superfamily/HAD-like"/>
    <property type="match status" value="1"/>
</dbReference>
<evidence type="ECO:0000256" key="2">
    <source>
        <dbReference type="ARBA" id="ARBA00022692"/>
    </source>
</evidence>
<reference evidence="10 11" key="1">
    <citation type="journal article" date="2016" name="Nat. Commun.">
        <title>Thousands of microbial genomes shed light on interconnected biogeochemical processes in an aquifer system.</title>
        <authorList>
            <person name="Anantharaman K."/>
            <person name="Brown C.T."/>
            <person name="Hug L.A."/>
            <person name="Sharon I."/>
            <person name="Castelle C.J."/>
            <person name="Probst A.J."/>
            <person name="Thomas B.C."/>
            <person name="Singh A."/>
            <person name="Wilkins M.J."/>
            <person name="Karaoz U."/>
            <person name="Brodie E.L."/>
            <person name="Williams K.H."/>
            <person name="Hubbard S.S."/>
            <person name="Banfield J.F."/>
        </authorList>
    </citation>
    <scope>NUCLEOTIDE SEQUENCE [LARGE SCALE GENOMIC DNA]</scope>
</reference>
<dbReference type="SUPFAM" id="SSF81653">
    <property type="entry name" value="Calcium ATPase, transduction domain A"/>
    <property type="match status" value="1"/>
</dbReference>
<evidence type="ECO:0000313" key="10">
    <source>
        <dbReference type="EMBL" id="OGY51618.1"/>
    </source>
</evidence>
<dbReference type="InterPro" id="IPR023299">
    <property type="entry name" value="ATPase_P-typ_cyto_dom_N"/>
</dbReference>
<dbReference type="GO" id="GO:0005524">
    <property type="term" value="F:ATP binding"/>
    <property type="evidence" value="ECO:0007669"/>
    <property type="project" value="UniProtKB-KW"/>
</dbReference>
<evidence type="ECO:0000259" key="9">
    <source>
        <dbReference type="SMART" id="SM00831"/>
    </source>
</evidence>
<dbReference type="Gene3D" id="3.40.1110.10">
    <property type="entry name" value="Calcium-transporting ATPase, cytoplasmic domain N"/>
    <property type="match status" value="1"/>
</dbReference>
<dbReference type="InterPro" id="IPR023298">
    <property type="entry name" value="ATPase_P-typ_TM_dom_sf"/>
</dbReference>
<evidence type="ECO:0000256" key="8">
    <source>
        <dbReference type="SAM" id="Phobius"/>
    </source>
</evidence>
<feature type="transmembrane region" description="Helical" evidence="8">
    <location>
        <begin position="693"/>
        <end position="715"/>
    </location>
</feature>
<dbReference type="GO" id="GO:0016020">
    <property type="term" value="C:membrane"/>
    <property type="evidence" value="ECO:0007669"/>
    <property type="project" value="UniProtKB-SubCell"/>
</dbReference>
<dbReference type="PRINTS" id="PR00120">
    <property type="entry name" value="HATPASE"/>
</dbReference>
<dbReference type="EMBL" id="MHIM01000034">
    <property type="protein sequence ID" value="OGY51618.1"/>
    <property type="molecule type" value="Genomic_DNA"/>
</dbReference>
<comment type="subcellular location">
    <subcellularLocation>
        <location evidence="1">Membrane</location>
        <topology evidence="1">Multi-pass membrane protein</topology>
    </subcellularLocation>
</comment>
<dbReference type="PANTHER" id="PTHR42861">
    <property type="entry name" value="CALCIUM-TRANSPORTING ATPASE"/>
    <property type="match status" value="1"/>
</dbReference>
<dbReference type="Pfam" id="PF00702">
    <property type="entry name" value="Hydrolase"/>
    <property type="match status" value="1"/>
</dbReference>
<protein>
    <recommendedName>
        <fullName evidence="9">Cation-transporting P-type ATPase N-terminal domain-containing protein</fullName>
    </recommendedName>
</protein>
<dbReference type="SUPFAM" id="SSF81665">
    <property type="entry name" value="Calcium ATPase, transmembrane domain M"/>
    <property type="match status" value="1"/>
</dbReference>
<dbReference type="Pfam" id="PF00122">
    <property type="entry name" value="E1-E2_ATPase"/>
    <property type="match status" value="1"/>
</dbReference>
<dbReference type="SMART" id="SM00831">
    <property type="entry name" value="Cation_ATPase_N"/>
    <property type="match status" value="1"/>
</dbReference>
<feature type="transmembrane region" description="Helical" evidence="8">
    <location>
        <begin position="727"/>
        <end position="744"/>
    </location>
</feature>
<dbReference type="Pfam" id="PF00690">
    <property type="entry name" value="Cation_ATPase_N"/>
    <property type="match status" value="1"/>
</dbReference>
<dbReference type="PRINTS" id="PR00119">
    <property type="entry name" value="CATATPASE"/>
</dbReference>
<keyword evidence="7 8" id="KW-0472">Membrane</keyword>
<dbReference type="InterPro" id="IPR023214">
    <property type="entry name" value="HAD_sf"/>
</dbReference>
<dbReference type="InterPro" id="IPR059000">
    <property type="entry name" value="ATPase_P-type_domA"/>
</dbReference>
<dbReference type="PROSITE" id="PS00154">
    <property type="entry name" value="ATPASE_E1_E2"/>
    <property type="match status" value="1"/>
</dbReference>
<keyword evidence="4" id="KW-0067">ATP-binding</keyword>
<proteinExistence type="predicted"/>
<dbReference type="AlphaFoldDB" id="A0A1G1YGX4"/>
<keyword evidence="5" id="KW-1278">Translocase</keyword>
<keyword evidence="2 8" id="KW-0812">Transmembrane</keyword>
<dbReference type="InterPro" id="IPR044492">
    <property type="entry name" value="P_typ_ATPase_HD_dom"/>
</dbReference>
<dbReference type="SFLD" id="SFLDS00003">
    <property type="entry name" value="Haloacid_Dehalogenase"/>
    <property type="match status" value="1"/>
</dbReference>
<feature type="transmembrane region" description="Helical" evidence="8">
    <location>
        <begin position="626"/>
        <end position="648"/>
    </location>
</feature>
<dbReference type="SFLD" id="SFLDF00027">
    <property type="entry name" value="p-type_atpase"/>
    <property type="match status" value="1"/>
</dbReference>
<organism evidence="10 11">
    <name type="scientific">Candidatus Buchananbacteria bacterium RIFCSPLOWO2_01_FULL_39_33</name>
    <dbReference type="NCBI Taxonomy" id="1797543"/>
    <lineage>
        <taxon>Bacteria</taxon>
        <taxon>Candidatus Buchananiibacteriota</taxon>
    </lineage>
</organism>
<evidence type="ECO:0000256" key="1">
    <source>
        <dbReference type="ARBA" id="ARBA00004141"/>
    </source>
</evidence>
<evidence type="ECO:0000256" key="7">
    <source>
        <dbReference type="ARBA" id="ARBA00023136"/>
    </source>
</evidence>
<dbReference type="Proteomes" id="UP000177376">
    <property type="component" value="Unassembled WGS sequence"/>
</dbReference>
<feature type="domain" description="Cation-transporting P-type ATPase N-terminal" evidence="9">
    <location>
        <begin position="1"/>
        <end position="61"/>
    </location>
</feature>
<evidence type="ECO:0000313" key="11">
    <source>
        <dbReference type="Proteomes" id="UP000177376"/>
    </source>
</evidence>
<feature type="transmembrane region" description="Helical" evidence="8">
    <location>
        <begin position="259"/>
        <end position="282"/>
    </location>
</feature>
<evidence type="ECO:0000256" key="3">
    <source>
        <dbReference type="ARBA" id="ARBA00022741"/>
    </source>
</evidence>
<gene>
    <name evidence="10" type="ORF">A3A02_02040</name>
</gene>
<feature type="transmembrane region" description="Helical" evidence="8">
    <location>
        <begin position="228"/>
        <end position="247"/>
    </location>
</feature>
<sequence length="829" mass="91590">MQSDAFKGLSSKSAKELLKKHGPNILSEIQLKWWKILSRQFKSSFIYLLIAASLITIGLGEYLEALMMILFLSINAGLGFFQEYRTEKTVQLLKQYVVSRVKVLRDGIKVVIKDEELVLGDIIFLETGDKIPADVYFLDLEHLSVDESILTGESTPVDKQAGSLKKPAKDYYQAVNLGLAGTAILIGEAKAVVIGTGRQTAVGKIASLATEVKHTSNFEKGILKFSNFILKLVIVTLIIVFLANILIKGERADAAELLIFTIALTVGVIPEALPVVTTFSLSRGARNLAKKKIIVKRLSAVEDLGSIEILCADKTGTLTQNKLSVANIYAQKTTDKEILFQANLASNFKQPKKLEPFDIALWKKLNKSEQREVGRYQLLNEDVFDPRIKRNIALVTKKNETLLITRGAVEAIIPLCPSLTPVETDRIYKWFRTEGHLGRRTIAIAIKTNPESKNNLSNEKDFDFLGIVSFADSIKPSTYQVAKKARSLGVKIKIITGDSPEVAGAVAYKIGLIEAPANVLLAENWEKFNAKKKIEALEKYSVFARVSPEQKYSLVEALQTRYEVGFLGEGINDAPVLKAAGVSLVVESASDIAKETADILLLKKDLSVILNGIEEGRKIFANTTKYIKTTLVSNFGNFFAVAAASLLVDFLPILPLQILLINLLSDFPMIAIASDSVDTSELKSPKKYEIKDIIIFSIVLGLLSTVFDFIFFSLFYRVSPAVLQTNWFIGSILTELVLIFSIRTKFFFLAAQKPSVLLSALSLVAALATVFIPLTLWGQQIFSFSRPTINHLLIIFSVVIAYFIGTEILKLMFYKKFGGNGVEGMATVK</sequence>
<feature type="transmembrane region" description="Helical" evidence="8">
    <location>
        <begin position="756"/>
        <end position="777"/>
    </location>
</feature>
<dbReference type="GO" id="GO:0016887">
    <property type="term" value="F:ATP hydrolysis activity"/>
    <property type="evidence" value="ECO:0007669"/>
    <property type="project" value="InterPro"/>
</dbReference>
<dbReference type="Gene3D" id="2.70.150.10">
    <property type="entry name" value="Calcium-transporting ATPase, cytoplasmic transduction domain A"/>
    <property type="match status" value="1"/>
</dbReference>